<feature type="compositionally biased region" description="Basic residues" evidence="2">
    <location>
        <begin position="325"/>
        <end position="338"/>
    </location>
</feature>
<dbReference type="Gene3D" id="1.10.287.110">
    <property type="entry name" value="DnaJ domain"/>
    <property type="match status" value="1"/>
</dbReference>
<dbReference type="PRINTS" id="PR00625">
    <property type="entry name" value="JDOMAIN"/>
</dbReference>
<feature type="coiled-coil region" evidence="1">
    <location>
        <begin position="921"/>
        <end position="968"/>
    </location>
</feature>
<dbReference type="InterPro" id="IPR001623">
    <property type="entry name" value="DnaJ_domain"/>
</dbReference>
<sequence>MKPYSSAFSKQYMGTKSVKAKNPTIYSFEEEKQNENMSLLKSLCSKRLVLPILGILYIILNGNFGYNGSSNSGAQFTDRCSRNLYGETLPINPYADSENPIVVSQVFGLPSEKPTFTLEGTPDIDHTNILGFNEKLMTDVNRYRYSNNYEAIPHTREFNPLIVDKVLFDYNEKVDNLGRSGGDIIKKMQTLWDEIMDINKRKYDFLKTKLQKTYSQYNVQYDMPKEVYESKWGQCLKLINQGGDNLEERLNTQFKNWYRQKYLNLEEYRRLTVLNQIAWKALSNQIQYTCRKIMNSNISSFKHISELKSLEQRAAKAAQEEMRKRAEKQKKKKSKRRGWLCCGGGDNETVEPQQEEPVQDVGEHQINEYGDILPSLKVSINNSAINYYDAVKDGKYLDDDSSDALYTDEDLLFDLEKQKYMDMLDGSEDESVEDNEEEHSGEANEEELSVEENEEELSDDESGEHQSVNEIVEEQSVNEIVEEQSVNEIVEEQTVDEIVEQETVDENVEEQAVDENEEQQTVDENVEQQTIDESQVQEEISTIQENIEEVVSEVQQDSEVDRTLHVPDTRFYDILGVGVNADMKEISESYFKLAKQYYPPKYSVNEGMLKFKQISEAYQILGDIDKRKMYNKFGYDGIKGVNFIHPTIYYMLASLEKFAFYTGSPQIVTLMKFLFEKKLTVNDLDTKSEHLSKIMGVYQKERETYISENLISRLHPYIDSIRNWDVQIKDQIYELMGSPFDIAIIDSIGWTLQYVSMSHMKNPKKAIKKLETRSKKNKETVAYENNKLMNILREYFGNNEQINSITYNMEYNTLNENNENGYRNILNLNHEKQKKLFEEIISYIVNISLSDIENTVKNSAESILTVEGLDEKKLSKRIESLRMLANVIRKYILRGKKGKKYKNKDAKSLSGNIANEINLINKELQNLKEHTQANIPEHIEENVQENMEENVEENVEENEKKMQKKMQKKMMKHHRNTTKNMMN</sequence>
<dbReference type="PROSITE" id="PS50076">
    <property type="entry name" value="DNAJ_2"/>
    <property type="match status" value="1"/>
</dbReference>
<dbReference type="Pfam" id="PF09687">
    <property type="entry name" value="PRESAN"/>
    <property type="match status" value="1"/>
</dbReference>
<dbReference type="InterPro" id="IPR052423">
    <property type="entry name" value="EMIR"/>
</dbReference>
<dbReference type="InterPro" id="IPR036869">
    <property type="entry name" value="J_dom_sf"/>
</dbReference>
<dbReference type="Proteomes" id="UP000030694">
    <property type="component" value="Unassembled WGS sequence"/>
</dbReference>
<reference evidence="4 5" key="1">
    <citation type="submission" date="2013-02" db="EMBL/GenBank/DDBJ databases">
        <title>The Genome Annotation of Plasmodium falciparum CAMP/Malaysia.</title>
        <authorList>
            <consortium name="The Broad Institute Genome Sequencing Platform"/>
            <consortium name="The Broad Institute Genome Sequencing Center for Infectious Disease"/>
            <person name="Neafsey D."/>
            <person name="Hoffman S."/>
            <person name="Volkman S."/>
            <person name="Rosenthal P."/>
            <person name="Walker B."/>
            <person name="Young S.K."/>
            <person name="Zeng Q."/>
            <person name="Gargeya S."/>
            <person name="Fitzgerald M."/>
            <person name="Haas B."/>
            <person name="Abouelleil A."/>
            <person name="Allen A.W."/>
            <person name="Alvarado L."/>
            <person name="Arachchi H.M."/>
            <person name="Berlin A.M."/>
            <person name="Chapman S.B."/>
            <person name="Gainer-Dewar J."/>
            <person name="Goldberg J."/>
            <person name="Griggs A."/>
            <person name="Gujja S."/>
            <person name="Hansen M."/>
            <person name="Howarth C."/>
            <person name="Imamovic A."/>
            <person name="Ireland A."/>
            <person name="Larimer J."/>
            <person name="McCowan C."/>
            <person name="Murphy C."/>
            <person name="Pearson M."/>
            <person name="Poon T.W."/>
            <person name="Priest M."/>
            <person name="Roberts A."/>
            <person name="Saif S."/>
            <person name="Shea T."/>
            <person name="Sisk P."/>
            <person name="Sykes S."/>
            <person name="Wortman J."/>
            <person name="Nusbaum C."/>
            <person name="Birren B."/>
        </authorList>
    </citation>
    <scope>NUCLEOTIDE SEQUENCE [LARGE SCALE GENOMIC DNA]</scope>
    <source>
        <strain evidence="4 5">CAMP/Malaysia</strain>
    </source>
</reference>
<dbReference type="Pfam" id="PF00226">
    <property type="entry name" value="DnaJ"/>
    <property type="match status" value="1"/>
</dbReference>
<feature type="domain" description="J" evidence="3">
    <location>
        <begin position="570"/>
        <end position="634"/>
    </location>
</feature>
<dbReference type="AlphaFoldDB" id="A0A024X4V1"/>
<dbReference type="EMBL" id="KI927524">
    <property type="protein sequence ID" value="ETW60562.1"/>
    <property type="molecule type" value="Genomic_DNA"/>
</dbReference>
<evidence type="ECO:0000313" key="5">
    <source>
        <dbReference type="Proteomes" id="UP000030694"/>
    </source>
</evidence>
<dbReference type="InterPro" id="IPR019111">
    <property type="entry name" value="PRESA_N"/>
</dbReference>
<evidence type="ECO:0000259" key="3">
    <source>
        <dbReference type="PROSITE" id="PS50076"/>
    </source>
</evidence>
<accession>A0A024X4V1</accession>
<dbReference type="Pfam" id="PF14308">
    <property type="entry name" value="DnaJ-X"/>
    <property type="match status" value="1"/>
</dbReference>
<feature type="region of interest" description="Disordered" evidence="2">
    <location>
        <begin position="425"/>
        <end position="467"/>
    </location>
</feature>
<feature type="compositionally biased region" description="Acidic residues" evidence="2">
    <location>
        <begin position="425"/>
        <end position="462"/>
    </location>
</feature>
<dbReference type="InterPro" id="IPR044885">
    <property type="entry name" value="PRESA_N_sf"/>
</dbReference>
<feature type="non-terminal residue" evidence="4">
    <location>
        <position position="983"/>
    </location>
</feature>
<dbReference type="SMART" id="SM00271">
    <property type="entry name" value="DnaJ"/>
    <property type="match status" value="1"/>
</dbReference>
<evidence type="ECO:0000256" key="2">
    <source>
        <dbReference type="SAM" id="MobiDB-lite"/>
    </source>
</evidence>
<dbReference type="PROSITE" id="PS00636">
    <property type="entry name" value="DNAJ_1"/>
    <property type="match status" value="1"/>
</dbReference>
<evidence type="ECO:0000313" key="4">
    <source>
        <dbReference type="EMBL" id="ETW60562.1"/>
    </source>
</evidence>
<dbReference type="Gene3D" id="6.10.280.180">
    <property type="entry name" value="Plasmodium RESA, N-terminal helical domain"/>
    <property type="match status" value="1"/>
</dbReference>
<proteinExistence type="predicted"/>
<evidence type="ECO:0000256" key="1">
    <source>
        <dbReference type="SAM" id="Coils"/>
    </source>
</evidence>
<dbReference type="CDD" id="cd06257">
    <property type="entry name" value="DnaJ"/>
    <property type="match status" value="1"/>
</dbReference>
<dbReference type="PANTHER" id="PTHR44094:SF8">
    <property type="entry name" value="DNAJ HEAT SHOCK N-TERMINAL DOMAIN-CONTAINING PROTEIN-RELATED"/>
    <property type="match status" value="1"/>
</dbReference>
<feature type="region of interest" description="Disordered" evidence="2">
    <location>
        <begin position="319"/>
        <end position="338"/>
    </location>
</feature>
<dbReference type="InterPro" id="IPR026894">
    <property type="entry name" value="DnaJ_X"/>
</dbReference>
<reference evidence="4 5" key="2">
    <citation type="submission" date="2013-02" db="EMBL/GenBank/DDBJ databases">
        <title>The Genome Sequence of Plasmodium falciparum CAMP/Malaysia.</title>
        <authorList>
            <consortium name="The Broad Institute Genome Sequencing Platform"/>
            <consortium name="The Broad Institute Genome Sequencing Center for Infectious Disease"/>
            <person name="Neafsey D."/>
            <person name="Cheeseman I."/>
            <person name="Volkman S."/>
            <person name="Adams J."/>
            <person name="Walker B."/>
            <person name="Young S.K."/>
            <person name="Zeng Q."/>
            <person name="Gargeya S."/>
            <person name="Fitzgerald M."/>
            <person name="Haas B."/>
            <person name="Abouelleil A."/>
            <person name="Alvarado L."/>
            <person name="Arachchi H.M."/>
            <person name="Berlin A.M."/>
            <person name="Chapman S.B."/>
            <person name="Dewar J."/>
            <person name="Goldberg J."/>
            <person name="Griggs A."/>
            <person name="Gujja S."/>
            <person name="Hansen M."/>
            <person name="Howarth C."/>
            <person name="Imamovic A."/>
            <person name="Larimer J."/>
            <person name="McCowan C."/>
            <person name="Murphy C."/>
            <person name="Neiman D."/>
            <person name="Pearson M."/>
            <person name="Priest M."/>
            <person name="Roberts A."/>
            <person name="Saif S."/>
            <person name="Shea T."/>
            <person name="Sisk P."/>
            <person name="Sykes S."/>
            <person name="Wortman J."/>
            <person name="Nusbaum C."/>
            <person name="Birren B."/>
        </authorList>
    </citation>
    <scope>NUCLEOTIDE SEQUENCE [LARGE SCALE GENOMIC DNA]</scope>
    <source>
        <strain evidence="4 5">CAMP/Malaysia</strain>
    </source>
</reference>
<name>A0A024X4V1_PLAFC</name>
<dbReference type="PANTHER" id="PTHR44094">
    <property type="entry name" value="DNAJ HEAT SHOCK N-TERMINAL DOMAIN-CONTAINING PROTEIN"/>
    <property type="match status" value="1"/>
</dbReference>
<dbReference type="OrthoDB" id="376357at2759"/>
<dbReference type="InterPro" id="IPR018253">
    <property type="entry name" value="DnaJ_domain_CS"/>
</dbReference>
<keyword evidence="1" id="KW-0175">Coiled coil</keyword>
<gene>
    <name evidence="4" type="ORF">PFMC_03557</name>
</gene>
<dbReference type="OMA" id="HQINEYG"/>
<dbReference type="SUPFAM" id="SSF46565">
    <property type="entry name" value="Chaperone J-domain"/>
    <property type="match status" value="1"/>
</dbReference>
<organism evidence="4 5">
    <name type="scientific">Plasmodium falciparum (isolate Camp / Malaysia)</name>
    <dbReference type="NCBI Taxonomy" id="5835"/>
    <lineage>
        <taxon>Eukaryota</taxon>
        <taxon>Sar</taxon>
        <taxon>Alveolata</taxon>
        <taxon>Apicomplexa</taxon>
        <taxon>Aconoidasida</taxon>
        <taxon>Haemosporida</taxon>
        <taxon>Plasmodiidae</taxon>
        <taxon>Plasmodium</taxon>
        <taxon>Plasmodium (Laverania)</taxon>
    </lineage>
</organism>
<protein>
    <recommendedName>
        <fullName evidence="3">J domain-containing protein</fullName>
    </recommendedName>
</protein>